<dbReference type="EMBL" id="CP049055">
    <property type="protein sequence ID" value="QII14233.1"/>
    <property type="molecule type" value="Genomic_DNA"/>
</dbReference>
<sequence>MNTVNKDHIEKAYPDYKHLIEKAFQTGQSHIFSWWNEITTAEKLHLLKQISSIDFTLLQKLFHESFISASDMFQKNLQPPPIIGIPENITGKKAAEKAKQVGEESLCNGEIAILTVAGGQGTRLGIDGPKGMLPISPINKKSIFQLHAEKIRALQTKYNAMFPWYIMTSETNDHDTQEFFRSNKFFGLDQQRVYFFTQRMIPTVDMNGKILMNAKSNIVMSPNGHGGTIIALQEKSIINDIKERGVRHIFYHQVDNVLIKMADPVFIGYHLMDGADVSSKVVKKRSPDEKVGVIVSLDGHLHVVEYSELSQEDKYAKNNDGTLKYNAGNIAIHIFSIAFLEKLFQMETYLPYHIAIKKVPFIDLNGNLITPKENNAIKFETFIFDVLKHVKNGVLMEVIRKEEFSPVKNAEGDDSPATAQQDMVNIFGQWLRKAGVAIPKDSNDNVKGLIEINPCFAFNEEDLIKNVDKDLEFRGFLNL</sequence>
<dbReference type="GO" id="GO:0003977">
    <property type="term" value="F:UDP-N-acetylglucosamine diphosphorylase activity"/>
    <property type="evidence" value="ECO:0007669"/>
    <property type="project" value="UniProtKB-EC"/>
</dbReference>
<evidence type="ECO:0000313" key="4">
    <source>
        <dbReference type="EMBL" id="CAJ71271.1"/>
    </source>
</evidence>
<dbReference type="PANTHER" id="PTHR11952:SF2">
    <property type="entry name" value="LD24639P"/>
    <property type="match status" value="1"/>
</dbReference>
<dbReference type="CDD" id="cd04193">
    <property type="entry name" value="UDPGlcNAc_PPase"/>
    <property type="match status" value="1"/>
</dbReference>
<dbReference type="InterPro" id="IPR039741">
    <property type="entry name" value="UDP-sugar_pyrophosphorylase"/>
</dbReference>
<dbReference type="InterPro" id="IPR029044">
    <property type="entry name" value="Nucleotide-diphossugar_trans"/>
</dbReference>
<reference evidence="7" key="4">
    <citation type="submission" date="2017-10" db="EMBL/GenBank/DDBJ databases">
        <authorList>
            <person name="Frank J."/>
        </authorList>
    </citation>
    <scope>NUCLEOTIDE SEQUENCE [LARGE SCALE GENOMIC DNA]</scope>
</reference>
<reference evidence="4" key="1">
    <citation type="journal article" date="2006" name="Nature">
        <title>Deciphering the evolution and metabolism of an anammox bacterium from a community genome.</title>
        <authorList>
            <person name="Strous M."/>
            <person name="Pelletier E."/>
            <person name="Mangenot S."/>
            <person name="Rattei T."/>
            <person name="Lehner A."/>
            <person name="Taylor M.W."/>
            <person name="Horn M."/>
            <person name="Daims H."/>
            <person name="Bartol-Mavel D."/>
            <person name="Wincker P."/>
            <person name="Barbe V."/>
            <person name="Fonknechten N."/>
            <person name="Vallenet D."/>
            <person name="Segurens B."/>
            <person name="Schenowitz-Truong C."/>
            <person name="Medigue C."/>
            <person name="Collingro A."/>
            <person name="Snel B."/>
            <person name="Dutilh B.E."/>
            <person name="OpDenCamp H.J.M."/>
            <person name="vanDerDrift C."/>
            <person name="Cirpus I."/>
            <person name="vanDePas-Schoonen K.T."/>
            <person name="Harhangi H.R."/>
            <person name="vanNiftrik L."/>
            <person name="Schmid M."/>
            <person name="Keltjens J."/>
            <person name="vanDeVossenberg J."/>
            <person name="Kartal B."/>
            <person name="Meier H."/>
            <person name="Frishman D."/>
            <person name="Huynen M.A."/>
            <person name="Mewes H."/>
            <person name="Weissenbach J."/>
            <person name="Jetten M.S.M."/>
            <person name="Wagner M."/>
            <person name="LePaslier D."/>
        </authorList>
    </citation>
    <scope>NUCLEOTIDE SEQUENCE</scope>
</reference>
<dbReference type="AlphaFoldDB" id="Q1PVM4"/>
<dbReference type="SUPFAM" id="SSF53448">
    <property type="entry name" value="Nucleotide-diphospho-sugar transferases"/>
    <property type="match status" value="1"/>
</dbReference>
<dbReference type="EC" id="2.7.7.23" evidence="4 5"/>
<comment type="similarity">
    <text evidence="1">Belongs to the UDPGP type 1 family.</text>
</comment>
<dbReference type="Proteomes" id="UP000221734">
    <property type="component" value="Chromosome Kuenenia_stuttgartiensis_MBR1"/>
</dbReference>
<evidence type="ECO:0000313" key="5">
    <source>
        <dbReference type="EMBL" id="QII14233.1"/>
    </source>
</evidence>
<evidence type="ECO:0000256" key="3">
    <source>
        <dbReference type="ARBA" id="ARBA00022695"/>
    </source>
</evidence>
<organism evidence="4">
    <name type="scientific">Kuenenia stuttgartiensis</name>
    <dbReference type="NCBI Taxonomy" id="174633"/>
    <lineage>
        <taxon>Bacteria</taxon>
        <taxon>Pseudomonadati</taxon>
        <taxon>Planctomycetota</taxon>
        <taxon>Candidatus Brocadiia</taxon>
        <taxon>Candidatus Brocadiales</taxon>
        <taxon>Candidatus Brocadiaceae</taxon>
        <taxon>Candidatus Kuenenia</taxon>
    </lineage>
</organism>
<dbReference type="Proteomes" id="UP000501926">
    <property type="component" value="Chromosome"/>
</dbReference>
<evidence type="ECO:0000313" key="8">
    <source>
        <dbReference type="Proteomes" id="UP000501926"/>
    </source>
</evidence>
<gene>
    <name evidence="4" type="primary">uap1</name>
    <name evidence="5" type="synonym">uap</name>
    <name evidence="5" type="ORF">KsCSTR_48560</name>
    <name evidence="6" type="ORF">KSMBR1_2229</name>
    <name evidence="4" type="ORF">kustc0526</name>
</gene>
<protein>
    <submittedName>
        <fullName evidence="5">Putative UDP-N-acetylglucosamine pyrophosphorylase</fullName>
    </submittedName>
    <submittedName>
        <fullName evidence="4">Similar to UDP-N-acetylglucosamine pyrophosphorylase</fullName>
        <ecNumber evidence="4 5">2.7.7.23</ecNumber>
    </submittedName>
</protein>
<reference evidence="6" key="3">
    <citation type="submission" date="2017-10" db="EMBL/GenBank/DDBJ databases">
        <authorList>
            <person name="Banno H."/>
            <person name="Chua N.-H."/>
        </authorList>
    </citation>
    <scope>NUCLEOTIDE SEQUENCE [LARGE SCALE GENOMIC DNA]</scope>
    <source>
        <strain evidence="6">Kuenenia_mbr1_ru-nijmegen</strain>
    </source>
</reference>
<dbReference type="OrthoDB" id="9806910at2"/>
<dbReference type="Gene3D" id="3.90.550.10">
    <property type="entry name" value="Spore Coat Polysaccharide Biosynthesis Protein SpsA, Chain A"/>
    <property type="match status" value="1"/>
</dbReference>
<accession>Q1PVM4</accession>
<dbReference type="PANTHER" id="PTHR11952">
    <property type="entry name" value="UDP- GLUCOSE PYROPHOSPHORYLASE"/>
    <property type="match status" value="1"/>
</dbReference>
<dbReference type="Pfam" id="PF01704">
    <property type="entry name" value="UDPGP"/>
    <property type="match status" value="1"/>
</dbReference>
<keyword evidence="2 4" id="KW-0808">Transferase</keyword>
<name>Q1PVM4_KUEST</name>
<proteinExistence type="inferred from homology"/>
<reference evidence="4" key="2">
    <citation type="submission" date="2006-01" db="EMBL/GenBank/DDBJ databases">
        <authorList>
            <person name="Genoscope"/>
        </authorList>
    </citation>
    <scope>NUCLEOTIDE SEQUENCE</scope>
</reference>
<evidence type="ECO:0000256" key="2">
    <source>
        <dbReference type="ARBA" id="ARBA00022679"/>
    </source>
</evidence>
<dbReference type="EMBL" id="LT934425">
    <property type="protein sequence ID" value="SOH04725.1"/>
    <property type="molecule type" value="Genomic_DNA"/>
</dbReference>
<evidence type="ECO:0000313" key="6">
    <source>
        <dbReference type="EMBL" id="SOH04725.1"/>
    </source>
</evidence>
<evidence type="ECO:0000313" key="7">
    <source>
        <dbReference type="Proteomes" id="UP000221734"/>
    </source>
</evidence>
<dbReference type="InterPro" id="IPR002618">
    <property type="entry name" value="UDPGP_fam"/>
</dbReference>
<reference evidence="5 8" key="5">
    <citation type="submission" date="2020-02" db="EMBL/GenBank/DDBJ databases">
        <title>Newly sequenced genome of strain CSTR1 showed variability in Candidatus Kuenenia stuttgartiensis genomes.</title>
        <authorList>
            <person name="Ding C."/>
            <person name="Adrian L."/>
        </authorList>
    </citation>
    <scope>NUCLEOTIDE SEQUENCE [LARGE SCALE GENOMIC DNA]</scope>
    <source>
        <strain evidence="5 8">CSTR1</strain>
    </source>
</reference>
<keyword evidence="7" id="KW-1185">Reference proteome</keyword>
<dbReference type="KEGG" id="kst:KSMBR1_2229"/>
<evidence type="ECO:0000256" key="1">
    <source>
        <dbReference type="ARBA" id="ARBA00010401"/>
    </source>
</evidence>
<keyword evidence="3 4" id="KW-0548">Nucleotidyltransferase</keyword>
<dbReference type="RefSeq" id="WP_099325408.1">
    <property type="nucleotide sequence ID" value="NZ_CP049055.1"/>
</dbReference>
<dbReference type="EMBL" id="CT573073">
    <property type="protein sequence ID" value="CAJ71271.1"/>
    <property type="molecule type" value="Genomic_DNA"/>
</dbReference>